<dbReference type="AlphaFoldDB" id="A0A1F8EYM4"/>
<gene>
    <name evidence="1" type="ORF">A2831_00305</name>
</gene>
<protein>
    <submittedName>
        <fullName evidence="1">Uncharacterized protein</fullName>
    </submittedName>
</protein>
<sequence>MTEERVRQIFLGCWGKIPDGDVLPVAQQAICIEVLLEISGAVPIKLTTADAELFLKMTAAITKLSYFHTLSEGALNSVPPTHWHHLGYILEAYKDATNYCYTNYSRISHLKVMRGKTRADIRMLAQMAKQRDALIKEELRGAKQVSFAPGEFMALHELFCFIILTILGEQTFSKYSNEMAQALTYLRGHQLHFITSKAPGNKTSKPS</sequence>
<evidence type="ECO:0000313" key="1">
    <source>
        <dbReference type="EMBL" id="OGN05106.1"/>
    </source>
</evidence>
<dbReference type="Proteomes" id="UP000177507">
    <property type="component" value="Unassembled WGS sequence"/>
</dbReference>
<dbReference type="EMBL" id="MGJI01000013">
    <property type="protein sequence ID" value="OGN05106.1"/>
    <property type="molecule type" value="Genomic_DNA"/>
</dbReference>
<evidence type="ECO:0000313" key="2">
    <source>
        <dbReference type="Proteomes" id="UP000177507"/>
    </source>
</evidence>
<proteinExistence type="predicted"/>
<organism evidence="1 2">
    <name type="scientific">Candidatus Yanofskybacteria bacterium RIFCSPHIGHO2_01_FULL_44_17</name>
    <dbReference type="NCBI Taxonomy" id="1802668"/>
    <lineage>
        <taxon>Bacteria</taxon>
        <taxon>Candidatus Yanofskyibacteriota</taxon>
    </lineage>
</organism>
<accession>A0A1F8EYM4</accession>
<comment type="caution">
    <text evidence="1">The sequence shown here is derived from an EMBL/GenBank/DDBJ whole genome shotgun (WGS) entry which is preliminary data.</text>
</comment>
<name>A0A1F8EYM4_9BACT</name>
<reference evidence="1 2" key="1">
    <citation type="journal article" date="2016" name="Nat. Commun.">
        <title>Thousands of microbial genomes shed light on interconnected biogeochemical processes in an aquifer system.</title>
        <authorList>
            <person name="Anantharaman K."/>
            <person name="Brown C.T."/>
            <person name="Hug L.A."/>
            <person name="Sharon I."/>
            <person name="Castelle C.J."/>
            <person name="Probst A.J."/>
            <person name="Thomas B.C."/>
            <person name="Singh A."/>
            <person name="Wilkins M.J."/>
            <person name="Karaoz U."/>
            <person name="Brodie E.L."/>
            <person name="Williams K.H."/>
            <person name="Hubbard S.S."/>
            <person name="Banfield J.F."/>
        </authorList>
    </citation>
    <scope>NUCLEOTIDE SEQUENCE [LARGE SCALE GENOMIC DNA]</scope>
</reference>